<dbReference type="EMBL" id="CABITT030000007">
    <property type="protein sequence ID" value="VVB10822.1"/>
    <property type="molecule type" value="Genomic_DNA"/>
</dbReference>
<name>A0A565CB66_9BRAS</name>
<dbReference type="AlphaFoldDB" id="A0A565CB66"/>
<organism evidence="2 3">
    <name type="scientific">Arabis nemorensis</name>
    <dbReference type="NCBI Taxonomy" id="586526"/>
    <lineage>
        <taxon>Eukaryota</taxon>
        <taxon>Viridiplantae</taxon>
        <taxon>Streptophyta</taxon>
        <taxon>Embryophyta</taxon>
        <taxon>Tracheophyta</taxon>
        <taxon>Spermatophyta</taxon>
        <taxon>Magnoliopsida</taxon>
        <taxon>eudicotyledons</taxon>
        <taxon>Gunneridae</taxon>
        <taxon>Pentapetalae</taxon>
        <taxon>rosids</taxon>
        <taxon>malvids</taxon>
        <taxon>Brassicales</taxon>
        <taxon>Brassicaceae</taxon>
        <taxon>Arabideae</taxon>
        <taxon>Arabis</taxon>
    </lineage>
</organism>
<sequence>MEDESNEEMHTTSFAAVVAMMNLVRPINEGGATVHASGINAVPIEDGEPDDDSSENSFFVGG</sequence>
<feature type="region of interest" description="Disordered" evidence="1">
    <location>
        <begin position="39"/>
        <end position="62"/>
    </location>
</feature>
<accession>A0A565CB66</accession>
<proteinExistence type="predicted"/>
<evidence type="ECO:0000313" key="3">
    <source>
        <dbReference type="Proteomes" id="UP000489600"/>
    </source>
</evidence>
<gene>
    <name evidence="2" type="ORF">ANE_LOCUS21266</name>
</gene>
<dbReference type="Proteomes" id="UP000489600">
    <property type="component" value="Unassembled WGS sequence"/>
</dbReference>
<evidence type="ECO:0000313" key="2">
    <source>
        <dbReference type="EMBL" id="VVB10822.1"/>
    </source>
</evidence>
<reference evidence="2" key="1">
    <citation type="submission" date="2019-07" db="EMBL/GenBank/DDBJ databases">
        <authorList>
            <person name="Dittberner H."/>
        </authorList>
    </citation>
    <scope>NUCLEOTIDE SEQUENCE [LARGE SCALE GENOMIC DNA]</scope>
</reference>
<keyword evidence="3" id="KW-1185">Reference proteome</keyword>
<comment type="caution">
    <text evidence="2">The sequence shown here is derived from an EMBL/GenBank/DDBJ whole genome shotgun (WGS) entry which is preliminary data.</text>
</comment>
<protein>
    <submittedName>
        <fullName evidence="2">Uncharacterized protein</fullName>
    </submittedName>
</protein>
<feature type="compositionally biased region" description="Acidic residues" evidence="1">
    <location>
        <begin position="45"/>
        <end position="54"/>
    </location>
</feature>
<evidence type="ECO:0000256" key="1">
    <source>
        <dbReference type="SAM" id="MobiDB-lite"/>
    </source>
</evidence>